<sequence>MKPNNGTRSGEIMFYKTRQTHLEYPMKFNKVKSSPKK</sequence>
<dbReference type="Proteomes" id="UP000070096">
    <property type="component" value="Unassembled WGS sequence"/>
</dbReference>
<comment type="caution">
    <text evidence="1">The sequence shown here is derived from an EMBL/GenBank/DDBJ whole genome shotgun (WGS) entry which is preliminary data.</text>
</comment>
<dbReference type="AlphaFoldDB" id="A0A139MYI3"/>
<accession>A0A139MYI3</accession>
<name>A0A139MYI3_STRGN</name>
<protein>
    <submittedName>
        <fullName evidence="1">Uncharacterized protein</fullName>
    </submittedName>
</protein>
<gene>
    <name evidence="1" type="ORF">SGODD07_01980</name>
</gene>
<evidence type="ECO:0000313" key="1">
    <source>
        <dbReference type="EMBL" id="KXT68835.1"/>
    </source>
</evidence>
<evidence type="ECO:0000313" key="2">
    <source>
        <dbReference type="Proteomes" id="UP000070096"/>
    </source>
</evidence>
<dbReference type="PATRIC" id="fig|1302.21.peg.2189"/>
<reference evidence="1 2" key="1">
    <citation type="submission" date="2016-01" db="EMBL/GenBank/DDBJ databases">
        <title>Highly variable Streptococcus oralis are common among viridans streptococci isolated from primates.</title>
        <authorList>
            <person name="Denapaite D."/>
            <person name="Rieger M."/>
            <person name="Koendgen S."/>
            <person name="Brueckner R."/>
            <person name="Ochigava I."/>
            <person name="Kappeler P."/>
            <person name="Maetz-Rensing K."/>
            <person name="Leendertz F."/>
            <person name="Hakenbeck R."/>
        </authorList>
    </citation>
    <scope>NUCLEOTIDE SEQUENCE [LARGE SCALE GENOMIC DNA]</scope>
    <source>
        <strain evidence="1 2">DD07</strain>
    </source>
</reference>
<dbReference type="EMBL" id="LQRC01000257">
    <property type="protein sequence ID" value="KXT68835.1"/>
    <property type="molecule type" value="Genomic_DNA"/>
</dbReference>
<proteinExistence type="predicted"/>
<organism evidence="1 2">
    <name type="scientific">Streptococcus gordonii</name>
    <dbReference type="NCBI Taxonomy" id="1302"/>
    <lineage>
        <taxon>Bacteria</taxon>
        <taxon>Bacillati</taxon>
        <taxon>Bacillota</taxon>
        <taxon>Bacilli</taxon>
        <taxon>Lactobacillales</taxon>
        <taxon>Streptococcaceae</taxon>
        <taxon>Streptococcus</taxon>
    </lineage>
</organism>